<keyword evidence="1" id="KW-1133">Transmembrane helix</keyword>
<accession>A0A9D0Z668</accession>
<dbReference type="Proteomes" id="UP000886796">
    <property type="component" value="Unassembled WGS sequence"/>
</dbReference>
<name>A0A9D0Z668_9FIRM</name>
<evidence type="ECO:0000313" key="3">
    <source>
        <dbReference type="Proteomes" id="UP000886796"/>
    </source>
</evidence>
<sequence>MKKLNHVLNIIIGAFVGVFGGYAIYVVWDYNAHPQLYVANSAPWYTGILVYGICTLGVVVVCLVVKAVIRYKVRKTGNI</sequence>
<gene>
    <name evidence="2" type="ORF">IAB74_08665</name>
</gene>
<evidence type="ECO:0000256" key="1">
    <source>
        <dbReference type="SAM" id="Phobius"/>
    </source>
</evidence>
<reference evidence="2" key="2">
    <citation type="journal article" date="2021" name="PeerJ">
        <title>Extensive microbial diversity within the chicken gut microbiome revealed by metagenomics and culture.</title>
        <authorList>
            <person name="Gilroy R."/>
            <person name="Ravi A."/>
            <person name="Getino M."/>
            <person name="Pursley I."/>
            <person name="Horton D.L."/>
            <person name="Alikhan N.F."/>
            <person name="Baker D."/>
            <person name="Gharbi K."/>
            <person name="Hall N."/>
            <person name="Watson M."/>
            <person name="Adriaenssens E.M."/>
            <person name="Foster-Nyarko E."/>
            <person name="Jarju S."/>
            <person name="Secka A."/>
            <person name="Antonio M."/>
            <person name="Oren A."/>
            <person name="Chaudhuri R.R."/>
            <person name="La Ragione R."/>
            <person name="Hildebrand F."/>
            <person name="Pallen M.J."/>
        </authorList>
    </citation>
    <scope>NUCLEOTIDE SEQUENCE</scope>
    <source>
        <strain evidence="2">13361</strain>
    </source>
</reference>
<reference evidence="2" key="1">
    <citation type="submission" date="2020-10" db="EMBL/GenBank/DDBJ databases">
        <authorList>
            <person name="Gilroy R."/>
        </authorList>
    </citation>
    <scope>NUCLEOTIDE SEQUENCE</scope>
    <source>
        <strain evidence="2">13361</strain>
    </source>
</reference>
<feature type="transmembrane region" description="Helical" evidence="1">
    <location>
        <begin position="7"/>
        <end position="28"/>
    </location>
</feature>
<dbReference type="AlphaFoldDB" id="A0A9D0Z668"/>
<proteinExistence type="predicted"/>
<keyword evidence="1" id="KW-0472">Membrane</keyword>
<organism evidence="2 3">
    <name type="scientific">Candidatus Faecousia excrementigallinarum</name>
    <dbReference type="NCBI Taxonomy" id="2840806"/>
    <lineage>
        <taxon>Bacteria</taxon>
        <taxon>Bacillati</taxon>
        <taxon>Bacillota</taxon>
        <taxon>Clostridia</taxon>
        <taxon>Eubacteriales</taxon>
        <taxon>Oscillospiraceae</taxon>
        <taxon>Faecousia</taxon>
    </lineage>
</organism>
<keyword evidence="1" id="KW-0812">Transmembrane</keyword>
<feature type="transmembrane region" description="Helical" evidence="1">
    <location>
        <begin position="48"/>
        <end position="69"/>
    </location>
</feature>
<dbReference type="EMBL" id="DVFK01000114">
    <property type="protein sequence ID" value="HIQ68563.1"/>
    <property type="molecule type" value="Genomic_DNA"/>
</dbReference>
<comment type="caution">
    <text evidence="2">The sequence shown here is derived from an EMBL/GenBank/DDBJ whole genome shotgun (WGS) entry which is preliminary data.</text>
</comment>
<protein>
    <submittedName>
        <fullName evidence="2">Uncharacterized protein</fullName>
    </submittedName>
</protein>
<evidence type="ECO:0000313" key="2">
    <source>
        <dbReference type="EMBL" id="HIQ68563.1"/>
    </source>
</evidence>